<dbReference type="EMBL" id="SRPF01000003">
    <property type="protein sequence ID" value="TGN39251.1"/>
    <property type="molecule type" value="Genomic_DNA"/>
</dbReference>
<protein>
    <submittedName>
        <fullName evidence="1">DUF1826 domain-containing protein</fullName>
    </submittedName>
</protein>
<dbReference type="InterPro" id="IPR014955">
    <property type="entry name" value="DUF1826"/>
</dbReference>
<dbReference type="OrthoDB" id="5342505at2"/>
<dbReference type="Proteomes" id="UP000298325">
    <property type="component" value="Unassembled WGS sequence"/>
</dbReference>
<proteinExistence type="predicted"/>
<evidence type="ECO:0000313" key="1">
    <source>
        <dbReference type="EMBL" id="TGN39251.1"/>
    </source>
</evidence>
<reference evidence="1 2" key="1">
    <citation type="submission" date="2019-04" db="EMBL/GenBank/DDBJ databases">
        <authorList>
            <person name="Park S."/>
            <person name="Yoon J.-H."/>
        </authorList>
    </citation>
    <scope>NUCLEOTIDE SEQUENCE [LARGE SCALE GENOMIC DNA]</scope>
    <source>
        <strain evidence="1 2">HJM-18</strain>
    </source>
</reference>
<sequence length="210" mass="23342">MTLNPAALEKPVAVTGDQPECLTQIFRDEVNLTVWNRALRPQVVRFADALAAWEGKLERFVTLKQGDSAALVLPQWALAEEGARSWIADADEIIDMYRCLFEPEAVGLRLHVLRGTMCPRFHVDRVPVRLLCTYRGIGTEWLEESQVTRPQGPGPLPDQSVTDRAVRRLSTGAVGLLKGEAWEGNEGRGLVHRSPAPGNQSRLVLALDWL</sequence>
<gene>
    <name evidence="1" type="ORF">E5Q11_11410</name>
</gene>
<organism evidence="1 2">
    <name type="scientific">Marinobacter confluentis</name>
    <dbReference type="NCBI Taxonomy" id="1697557"/>
    <lineage>
        <taxon>Bacteria</taxon>
        <taxon>Pseudomonadati</taxon>
        <taxon>Pseudomonadota</taxon>
        <taxon>Gammaproteobacteria</taxon>
        <taxon>Pseudomonadales</taxon>
        <taxon>Marinobacteraceae</taxon>
        <taxon>Marinobacter</taxon>
    </lineage>
</organism>
<evidence type="ECO:0000313" key="2">
    <source>
        <dbReference type="Proteomes" id="UP000298325"/>
    </source>
</evidence>
<dbReference type="RefSeq" id="WP_135803560.1">
    <property type="nucleotide sequence ID" value="NZ_SRPF01000003.1"/>
</dbReference>
<dbReference type="Pfam" id="PF08856">
    <property type="entry name" value="DUF1826"/>
    <property type="match status" value="1"/>
</dbReference>
<name>A0A4Z1BQC5_9GAMM</name>
<comment type="caution">
    <text evidence="1">The sequence shown here is derived from an EMBL/GenBank/DDBJ whole genome shotgun (WGS) entry which is preliminary data.</text>
</comment>
<dbReference type="AlphaFoldDB" id="A0A4Z1BQC5"/>
<accession>A0A4Z1BQC5</accession>
<keyword evidence="2" id="KW-1185">Reference proteome</keyword>